<dbReference type="Proteomes" id="UP000093053">
    <property type="component" value="Chromosome"/>
</dbReference>
<feature type="compositionally biased region" description="Basic and acidic residues" evidence="1">
    <location>
        <begin position="205"/>
        <end position="217"/>
    </location>
</feature>
<dbReference type="AlphaFoldDB" id="A0A1B2HLW9"/>
<dbReference type="EMBL" id="CP016793">
    <property type="protein sequence ID" value="ANZ38706.1"/>
    <property type="molecule type" value="Genomic_DNA"/>
</dbReference>
<dbReference type="STRING" id="1586287.BBK82_24205"/>
<feature type="compositionally biased region" description="Basic and acidic residues" evidence="1">
    <location>
        <begin position="116"/>
        <end position="155"/>
    </location>
</feature>
<dbReference type="RefSeq" id="WP_065917052.1">
    <property type="nucleotide sequence ID" value="NZ_CP016793.1"/>
</dbReference>
<dbReference type="KEGG" id="led:BBK82_24205"/>
<reference evidence="2 3" key="1">
    <citation type="submission" date="2016-07" db="EMBL/GenBank/DDBJ databases">
        <title>Complete genome sequence of the Lentzea guizhouensis DHS C013.</title>
        <authorList>
            <person name="Cao C."/>
        </authorList>
    </citation>
    <scope>NUCLEOTIDE SEQUENCE [LARGE SCALE GENOMIC DNA]</scope>
    <source>
        <strain evidence="2 3">DHS C013</strain>
    </source>
</reference>
<proteinExistence type="predicted"/>
<keyword evidence="3" id="KW-1185">Reference proteome</keyword>
<evidence type="ECO:0000313" key="3">
    <source>
        <dbReference type="Proteomes" id="UP000093053"/>
    </source>
</evidence>
<protein>
    <recommendedName>
        <fullName evidence="4">Tox-PL domain-containing protein</fullName>
    </recommendedName>
</protein>
<accession>A0A1B2HLW9</accession>
<evidence type="ECO:0000256" key="1">
    <source>
        <dbReference type="SAM" id="MobiDB-lite"/>
    </source>
</evidence>
<organism evidence="2 3">
    <name type="scientific">Lentzea guizhouensis</name>
    <dbReference type="NCBI Taxonomy" id="1586287"/>
    <lineage>
        <taxon>Bacteria</taxon>
        <taxon>Bacillati</taxon>
        <taxon>Actinomycetota</taxon>
        <taxon>Actinomycetes</taxon>
        <taxon>Pseudonocardiales</taxon>
        <taxon>Pseudonocardiaceae</taxon>
        <taxon>Lentzea</taxon>
    </lineage>
</organism>
<sequence>MGDLPHRVPNDPRYFTADVHVTPDGRARVGGHHYTPAEYADMLRRSGYDGSKPVRLIGCDAGSNDFAKQLSKHLDAPVLAPTKPAWTDANGRVFTSDAEIRPDGTRQPKIPPNGEWETHHPDGSKTKTGDDGYAPDSDRHTDGTDTDGAKDRGTDDTDSTANDNGTTRDGEDADESPKAPSASDQPVDHPKHLPDPAVDPGPAPDVRDPDFDQDRSRGSLVEEIDPNDTSRVTLKDGLIHTVDGKPVKEYIQDLSRQRAEYHAANKLPGDGPCSAVAMDLKTGKITEGVNGGTTDLIDPENVHPLLRENYKGMGDWQHPVMKNDTDMQQKPVLGENGKALKDADGKVVTEPWIMQGQAHHDEPLRHAEVKAVNELLWARQREFDAQWKAEHGPGSVPPALGREALQEMRFDPRWTQDMMQKKVVTAPVGSDAPACANCNTLLRDVPSYTGRIQYSPFDHRSKGSFIPPATE</sequence>
<name>A0A1B2HLW9_9PSEU</name>
<gene>
    <name evidence="2" type="ORF">BBK82_24205</name>
</gene>
<feature type="region of interest" description="Disordered" evidence="1">
    <location>
        <begin position="81"/>
        <end position="228"/>
    </location>
</feature>
<dbReference type="OrthoDB" id="5524878at2"/>
<evidence type="ECO:0000313" key="2">
    <source>
        <dbReference type="EMBL" id="ANZ38706.1"/>
    </source>
</evidence>
<evidence type="ECO:0008006" key="4">
    <source>
        <dbReference type="Google" id="ProtNLM"/>
    </source>
</evidence>